<keyword evidence="7" id="KW-1185">Reference proteome</keyword>
<dbReference type="Gene3D" id="1.10.10.60">
    <property type="entry name" value="Homeodomain-like"/>
    <property type="match status" value="1"/>
</dbReference>
<keyword evidence="4" id="KW-0472">Membrane</keyword>
<feature type="domain" description="HTH araC/xylS-type" evidence="5">
    <location>
        <begin position="216"/>
        <end position="324"/>
    </location>
</feature>
<dbReference type="PROSITE" id="PS01124">
    <property type="entry name" value="HTH_ARAC_FAMILY_2"/>
    <property type="match status" value="1"/>
</dbReference>
<keyword evidence="3" id="KW-0804">Transcription</keyword>
<evidence type="ECO:0000313" key="6">
    <source>
        <dbReference type="EMBL" id="MCW3162146.1"/>
    </source>
</evidence>
<proteinExistence type="predicted"/>
<feature type="transmembrane region" description="Helical" evidence="4">
    <location>
        <begin position="70"/>
        <end position="87"/>
    </location>
</feature>
<evidence type="ECO:0000256" key="4">
    <source>
        <dbReference type="SAM" id="Phobius"/>
    </source>
</evidence>
<feature type="transmembrane region" description="Helical" evidence="4">
    <location>
        <begin position="116"/>
        <end position="134"/>
    </location>
</feature>
<reference evidence="6" key="1">
    <citation type="submission" date="2022-10" db="EMBL/GenBank/DDBJ databases">
        <title>Chryseobacterium babae sp. nov. isolated from the gut of the beetle Oryctes rhinoceros, and Chryseobacterium kimseyorum sp. nov., isolated from a stick insect rearing cage.</title>
        <authorList>
            <person name="Shelomi M."/>
            <person name="Han C.-J."/>
            <person name="Chen W.-M."/>
            <person name="Chen H.-K."/>
            <person name="Liaw S.-J."/>
            <person name="Muhle E."/>
            <person name="Clermont D."/>
        </authorList>
    </citation>
    <scope>NUCLEOTIDE SEQUENCE</scope>
    <source>
        <strain evidence="6">WLa1L2M3</strain>
    </source>
</reference>
<dbReference type="Pfam" id="PF12833">
    <property type="entry name" value="HTH_18"/>
    <property type="match status" value="1"/>
</dbReference>
<gene>
    <name evidence="6" type="ORF">OH806_12810</name>
</gene>
<dbReference type="InterPro" id="IPR018060">
    <property type="entry name" value="HTH_AraC"/>
</dbReference>
<feature type="transmembrane region" description="Helical" evidence="4">
    <location>
        <begin position="43"/>
        <end position="61"/>
    </location>
</feature>
<evidence type="ECO:0000313" key="7">
    <source>
        <dbReference type="Proteomes" id="UP001163719"/>
    </source>
</evidence>
<name>A0ABT3HQS7_9FLAO</name>
<keyword evidence="4" id="KW-0812">Transmembrane</keyword>
<accession>A0ABT3HQS7</accession>
<feature type="transmembrane region" description="Helical" evidence="4">
    <location>
        <begin position="93"/>
        <end position="111"/>
    </location>
</feature>
<keyword evidence="4" id="KW-1133">Transmembrane helix</keyword>
<sequence>MDEKHELIEKIKFELIDRYVVLMSIILGIFTLIFTFYIHDEAIVWYLVVGLLFLDYTYILIRKRGSVNNLVHLYLIVAPLYNLYILLVFWEYSVASICWLLPITLGAYVFFTKKEVIAYTLYSLFIVLIGYILANNLNFDFPKRTQKEVVLTDAILIISNILVVTLLIYYKDKIRKQEILLQSKKENILYTEERKEKITITDISSEENEAENENMERLFSRIEETMKEKMLFKDAKFNLSALSVELEVNSAYISKAIRYKGFPNFNNYLNIYRINHVKELFTEVDFQKTTLMYIYTEAGFSNQSTFNRVFKQIEGKTPSNYFHKNMENNKKATV</sequence>
<keyword evidence="1" id="KW-0805">Transcription regulation</keyword>
<feature type="transmembrane region" description="Helical" evidence="4">
    <location>
        <begin position="20"/>
        <end position="37"/>
    </location>
</feature>
<dbReference type="EMBL" id="JAPDHV010000005">
    <property type="protein sequence ID" value="MCW3162146.1"/>
    <property type="molecule type" value="Genomic_DNA"/>
</dbReference>
<organism evidence="6 7">
    <name type="scientific">Chryseobacterium oryctis</name>
    <dbReference type="NCBI Taxonomy" id="2952618"/>
    <lineage>
        <taxon>Bacteria</taxon>
        <taxon>Pseudomonadati</taxon>
        <taxon>Bacteroidota</taxon>
        <taxon>Flavobacteriia</taxon>
        <taxon>Flavobacteriales</taxon>
        <taxon>Weeksellaceae</taxon>
        <taxon>Chryseobacterium group</taxon>
        <taxon>Chryseobacterium</taxon>
    </lineage>
</organism>
<evidence type="ECO:0000259" key="5">
    <source>
        <dbReference type="PROSITE" id="PS01124"/>
    </source>
</evidence>
<dbReference type="PANTHER" id="PTHR43280">
    <property type="entry name" value="ARAC-FAMILY TRANSCRIPTIONAL REGULATOR"/>
    <property type="match status" value="1"/>
</dbReference>
<keyword evidence="2" id="KW-0238">DNA-binding</keyword>
<evidence type="ECO:0000256" key="2">
    <source>
        <dbReference type="ARBA" id="ARBA00023125"/>
    </source>
</evidence>
<comment type="caution">
    <text evidence="6">The sequence shown here is derived from an EMBL/GenBank/DDBJ whole genome shotgun (WGS) entry which is preliminary data.</text>
</comment>
<evidence type="ECO:0000256" key="3">
    <source>
        <dbReference type="ARBA" id="ARBA00023163"/>
    </source>
</evidence>
<dbReference type="RefSeq" id="WP_264744066.1">
    <property type="nucleotide sequence ID" value="NZ_JAPDHV010000005.1"/>
</dbReference>
<evidence type="ECO:0000256" key="1">
    <source>
        <dbReference type="ARBA" id="ARBA00023015"/>
    </source>
</evidence>
<feature type="transmembrane region" description="Helical" evidence="4">
    <location>
        <begin position="154"/>
        <end position="170"/>
    </location>
</feature>
<protein>
    <submittedName>
        <fullName evidence="6">AraC family transcriptional regulator</fullName>
    </submittedName>
</protein>
<dbReference type="PANTHER" id="PTHR43280:SF29">
    <property type="entry name" value="ARAC-FAMILY TRANSCRIPTIONAL REGULATOR"/>
    <property type="match status" value="1"/>
</dbReference>
<dbReference type="InterPro" id="IPR009057">
    <property type="entry name" value="Homeodomain-like_sf"/>
</dbReference>
<dbReference type="Proteomes" id="UP001163719">
    <property type="component" value="Unassembled WGS sequence"/>
</dbReference>
<dbReference type="SUPFAM" id="SSF46689">
    <property type="entry name" value="Homeodomain-like"/>
    <property type="match status" value="1"/>
</dbReference>
<dbReference type="SMART" id="SM00342">
    <property type="entry name" value="HTH_ARAC"/>
    <property type="match status" value="1"/>
</dbReference>